<feature type="transmembrane region" description="Helical" evidence="1">
    <location>
        <begin position="6"/>
        <end position="25"/>
    </location>
</feature>
<accession>A0A8S5R3L7</accession>
<reference evidence="2" key="1">
    <citation type="journal article" date="2021" name="Proc. Natl. Acad. Sci. U.S.A.">
        <title>A Catalog of Tens of Thousands of Viruses from Human Metagenomes Reveals Hidden Associations with Chronic Diseases.</title>
        <authorList>
            <person name="Tisza M.J."/>
            <person name="Buck C.B."/>
        </authorList>
    </citation>
    <scope>NUCLEOTIDE SEQUENCE</scope>
    <source>
        <strain evidence="2">CtEkS11</strain>
    </source>
</reference>
<keyword evidence="1" id="KW-0472">Membrane</keyword>
<keyword evidence="1" id="KW-0812">Transmembrane</keyword>
<keyword evidence="1" id="KW-1133">Transmembrane helix</keyword>
<evidence type="ECO:0000313" key="2">
    <source>
        <dbReference type="EMBL" id="DAE26071.1"/>
    </source>
</evidence>
<name>A0A8S5R3L7_9CAUD</name>
<dbReference type="EMBL" id="BK015807">
    <property type="protein sequence ID" value="DAE26071.1"/>
    <property type="molecule type" value="Genomic_DNA"/>
</dbReference>
<sequence>MTFIELLIFTIVTGIVSGVVATYLVRFFDRHKNDRHSPKHGH</sequence>
<organism evidence="2">
    <name type="scientific">Siphoviridae sp. ctEkS11</name>
    <dbReference type="NCBI Taxonomy" id="2827272"/>
    <lineage>
        <taxon>Viruses</taxon>
        <taxon>Duplodnaviria</taxon>
        <taxon>Heunggongvirae</taxon>
        <taxon>Uroviricota</taxon>
        <taxon>Caudoviricetes</taxon>
    </lineage>
</organism>
<protein>
    <submittedName>
        <fullName evidence="2">Fimbrial protein IV pilin, fiber-forming protein.0A</fullName>
    </submittedName>
</protein>
<proteinExistence type="predicted"/>
<evidence type="ECO:0000256" key="1">
    <source>
        <dbReference type="SAM" id="Phobius"/>
    </source>
</evidence>